<name>A0AAV1VL61_9STRA</name>
<evidence type="ECO:0008006" key="3">
    <source>
        <dbReference type="Google" id="ProtNLM"/>
    </source>
</evidence>
<evidence type="ECO:0000313" key="2">
    <source>
        <dbReference type="Proteomes" id="UP001162060"/>
    </source>
</evidence>
<proteinExistence type="predicted"/>
<reference evidence="1" key="1">
    <citation type="submission" date="2024-01" db="EMBL/GenBank/DDBJ databases">
        <authorList>
            <person name="Webb A."/>
        </authorList>
    </citation>
    <scope>NUCLEOTIDE SEQUENCE</scope>
    <source>
        <strain evidence="1">Pm1</strain>
    </source>
</reference>
<sequence>METAMNLSEVQQITLEKLTALIEHEQADLIVTQGPDALRARLEAFPNFEPTLIRQVHDHLASAVPTLYILIPDTESRTRLLVF</sequence>
<dbReference type="Proteomes" id="UP001162060">
    <property type="component" value="Unassembled WGS sequence"/>
</dbReference>
<accession>A0AAV1VL61</accession>
<comment type="caution">
    <text evidence="1">The sequence shown here is derived from an EMBL/GenBank/DDBJ whole genome shotgun (WGS) entry which is preliminary data.</text>
</comment>
<gene>
    <name evidence="1" type="ORF">PM001_LOCUS32166</name>
</gene>
<organism evidence="1 2">
    <name type="scientific">Peronospora matthiolae</name>
    <dbReference type="NCBI Taxonomy" id="2874970"/>
    <lineage>
        <taxon>Eukaryota</taxon>
        <taxon>Sar</taxon>
        <taxon>Stramenopiles</taxon>
        <taxon>Oomycota</taxon>
        <taxon>Peronosporomycetes</taxon>
        <taxon>Peronosporales</taxon>
        <taxon>Peronosporaceae</taxon>
        <taxon>Peronospora</taxon>
    </lineage>
</organism>
<dbReference type="AlphaFoldDB" id="A0AAV1VL61"/>
<dbReference type="EMBL" id="CAKLBY020000378">
    <property type="protein sequence ID" value="CAK7947016.1"/>
    <property type="molecule type" value="Genomic_DNA"/>
</dbReference>
<evidence type="ECO:0000313" key="1">
    <source>
        <dbReference type="EMBL" id="CAK7947016.1"/>
    </source>
</evidence>
<protein>
    <recommendedName>
        <fullName evidence="3">ADF-H domain-containing protein</fullName>
    </recommendedName>
</protein>